<comment type="catalytic activity">
    <reaction evidence="8">
        <text>N(2)-acetyl-L-ornithine + L-glutamate = N-acetyl-L-glutamate + L-ornithine</text>
        <dbReference type="Rhea" id="RHEA:15349"/>
        <dbReference type="ChEBI" id="CHEBI:29985"/>
        <dbReference type="ChEBI" id="CHEBI:44337"/>
        <dbReference type="ChEBI" id="CHEBI:46911"/>
        <dbReference type="ChEBI" id="CHEBI:57805"/>
        <dbReference type="EC" id="2.3.1.35"/>
    </reaction>
</comment>
<feature type="binding site" evidence="8">
    <location>
        <position position="187"/>
    </location>
    <ligand>
        <name>substrate</name>
    </ligand>
</feature>
<dbReference type="EC" id="2.3.1.35" evidence="8"/>
<reference evidence="9 10" key="1">
    <citation type="journal article" date="2010" name="Genome Biol. Evol.">
        <title>The sequence of a 1.8-mb bacterial linear plasmid reveals a rich evolutionary reservoir of secondary metabolic pathways.</title>
        <authorList>
            <person name="Medema M.H."/>
            <person name="Trefzer A."/>
            <person name="Kovalchuk A."/>
            <person name="van den Berg M."/>
            <person name="Mueller U."/>
            <person name="Heijne W."/>
            <person name="Wu L."/>
            <person name="Alam M.T."/>
            <person name="Ronning C.M."/>
            <person name="Nierman W.C."/>
            <person name="Bovenberg R.A.L."/>
            <person name="Breitling R."/>
            <person name="Takano E."/>
        </authorList>
    </citation>
    <scope>NUCLEOTIDE SEQUENCE [LARGE SCALE GENOMIC DNA]</scope>
    <source>
        <strain evidence="10">ATCC 27064 / DSM 738 / JCM 4710 / NBRC 13307 / NCIMB 12785 / NRRL 3585 / VKM Ac-602</strain>
    </source>
</reference>
<keyword evidence="10" id="KW-1185">Reference proteome</keyword>
<keyword evidence="8" id="KW-0055">Arginine biosynthesis</keyword>
<organism evidence="9 10">
    <name type="scientific">Streptomyces clavuligerus</name>
    <dbReference type="NCBI Taxonomy" id="1901"/>
    <lineage>
        <taxon>Bacteria</taxon>
        <taxon>Bacillati</taxon>
        <taxon>Actinomycetota</taxon>
        <taxon>Actinomycetes</taxon>
        <taxon>Kitasatosporales</taxon>
        <taxon>Streptomycetaceae</taxon>
        <taxon>Streptomyces</taxon>
    </lineage>
</organism>
<dbReference type="InterPro" id="IPR002813">
    <property type="entry name" value="Arg_biosynth_ArgJ"/>
</dbReference>
<name>E2Q5Q4_STRCL</name>
<evidence type="ECO:0000256" key="6">
    <source>
        <dbReference type="ARBA" id="ARBA00022813"/>
    </source>
</evidence>
<dbReference type="Pfam" id="PF01960">
    <property type="entry name" value="ArgJ"/>
    <property type="match status" value="1"/>
</dbReference>
<evidence type="ECO:0000256" key="5">
    <source>
        <dbReference type="ARBA" id="ARBA00022679"/>
    </source>
</evidence>
<dbReference type="EMBL" id="CM000913">
    <property type="protein sequence ID" value="EFG09268.1"/>
    <property type="molecule type" value="Genomic_DNA"/>
</dbReference>
<evidence type="ECO:0000256" key="7">
    <source>
        <dbReference type="ARBA" id="ARBA00023315"/>
    </source>
</evidence>
<dbReference type="InterPro" id="IPR042195">
    <property type="entry name" value="ArgJ_beta_C"/>
</dbReference>
<feature type="site" description="Cleavage; by autolysis" evidence="8">
    <location>
        <begin position="186"/>
        <end position="187"/>
    </location>
</feature>
<keyword evidence="5 8" id="KW-0808">Transferase</keyword>
<dbReference type="InterPro" id="IPR016117">
    <property type="entry name" value="ArgJ-like_dom_sf"/>
</dbReference>
<feature type="site" description="Involved in the stabilization of negative charge on the oxyanion by the formation of the oxyanion hole" evidence="8">
    <location>
        <position position="118"/>
    </location>
</feature>
<dbReference type="NCBIfam" id="NF003802">
    <property type="entry name" value="PRK05388.1"/>
    <property type="match status" value="1"/>
</dbReference>
<comment type="subunit">
    <text evidence="3 8">Heterotetramer of two alpha and two beta chains.</text>
</comment>
<comment type="catalytic activity">
    <reaction evidence="8">
        <text>L-glutamate + acetyl-CoA = N-acetyl-L-glutamate + CoA + H(+)</text>
        <dbReference type="Rhea" id="RHEA:24292"/>
        <dbReference type="ChEBI" id="CHEBI:15378"/>
        <dbReference type="ChEBI" id="CHEBI:29985"/>
        <dbReference type="ChEBI" id="CHEBI:44337"/>
        <dbReference type="ChEBI" id="CHEBI:57287"/>
        <dbReference type="ChEBI" id="CHEBI:57288"/>
        <dbReference type="EC" id="2.3.1.1"/>
    </reaction>
</comment>
<dbReference type="AlphaFoldDB" id="E2Q5Q4"/>
<dbReference type="GO" id="GO:0005737">
    <property type="term" value="C:cytoplasm"/>
    <property type="evidence" value="ECO:0007669"/>
    <property type="project" value="UniProtKB-SubCell"/>
</dbReference>
<evidence type="ECO:0000256" key="8">
    <source>
        <dbReference type="HAMAP-Rule" id="MF_01106"/>
    </source>
</evidence>
<evidence type="ECO:0000256" key="2">
    <source>
        <dbReference type="ARBA" id="ARBA00006774"/>
    </source>
</evidence>
<dbReference type="SUPFAM" id="SSF56266">
    <property type="entry name" value="DmpA/ArgJ-like"/>
    <property type="match status" value="1"/>
</dbReference>
<protein>
    <recommendedName>
        <fullName evidence="8">Arginine biosynthesis bifunctional protein ArgJ</fullName>
    </recommendedName>
    <domain>
        <recommendedName>
            <fullName evidence="8">Glutamate N-acetyltransferase</fullName>
            <ecNumber evidence="8">2.3.1.35</ecNumber>
        </recommendedName>
        <alternativeName>
            <fullName evidence="8">Ornithine acetyltransferase</fullName>
            <shortName evidence="8">OATase</shortName>
        </alternativeName>
        <alternativeName>
            <fullName evidence="8">Ornithine transacetylase</fullName>
        </alternativeName>
    </domain>
    <domain>
        <recommendedName>
            <fullName evidence="8">Amino-acid acetyltransferase</fullName>
            <ecNumber evidence="8">2.3.1.1</ecNumber>
        </recommendedName>
        <alternativeName>
            <fullName evidence="8">N-acetylglutamate synthase</fullName>
            <shortName evidence="8">AGSase</shortName>
        </alternativeName>
    </domain>
    <component>
        <recommendedName>
            <fullName evidence="8">Arginine biosynthesis bifunctional protein ArgJ alpha chain</fullName>
        </recommendedName>
    </component>
    <component>
        <recommendedName>
            <fullName evidence="8">Arginine biosynthesis bifunctional protein ArgJ beta chain</fullName>
        </recommendedName>
    </component>
</protein>
<evidence type="ECO:0000256" key="1">
    <source>
        <dbReference type="ARBA" id="ARBA00004496"/>
    </source>
</evidence>
<feature type="binding site" evidence="8">
    <location>
        <position position="176"/>
    </location>
    <ligand>
        <name>substrate</name>
    </ligand>
</feature>
<comment type="similarity">
    <text evidence="2 8">Belongs to the ArgJ family.</text>
</comment>
<feature type="binding site" evidence="8">
    <location>
        <position position="394"/>
    </location>
    <ligand>
        <name>substrate</name>
    </ligand>
</feature>
<keyword evidence="8" id="KW-0028">Amino-acid biosynthesis</keyword>
<feature type="binding site" evidence="8">
    <location>
        <position position="266"/>
    </location>
    <ligand>
        <name>substrate</name>
    </ligand>
</feature>
<dbReference type="GO" id="GO:0006526">
    <property type="term" value="P:L-arginine biosynthetic process"/>
    <property type="evidence" value="ECO:0007669"/>
    <property type="project" value="UniProtKB-UniRule"/>
</dbReference>
<evidence type="ECO:0000256" key="3">
    <source>
        <dbReference type="ARBA" id="ARBA00011475"/>
    </source>
</evidence>
<dbReference type="Gene3D" id="3.60.70.12">
    <property type="entry name" value="L-amino peptidase D-ALA esterase/amidase"/>
    <property type="match status" value="1"/>
</dbReference>
<keyword evidence="4 8" id="KW-0963">Cytoplasm</keyword>
<feature type="chain" id="PRO_5023566177" description="Arginine biosynthesis bifunctional protein ArgJ alpha chain" evidence="8">
    <location>
        <begin position="1"/>
        <end position="186"/>
    </location>
</feature>
<keyword evidence="7 8" id="KW-0012">Acyltransferase</keyword>
<feature type="active site" description="Nucleophile" evidence="8">
    <location>
        <position position="187"/>
    </location>
</feature>
<dbReference type="Proteomes" id="UP000002357">
    <property type="component" value="Chromosome"/>
</dbReference>
<comment type="pathway">
    <text evidence="8">Amino-acid biosynthesis; L-arginine biosynthesis; L-ornithine and N-acetyl-L-glutamate from L-glutamate and N(2)-acetyl-L-ornithine (cyclic): step 1/1.</text>
</comment>
<dbReference type="NCBIfam" id="TIGR00120">
    <property type="entry name" value="ArgJ"/>
    <property type="match status" value="1"/>
</dbReference>
<dbReference type="PANTHER" id="PTHR23100:SF0">
    <property type="entry name" value="ARGININE BIOSYNTHESIS BIFUNCTIONAL PROTEIN ARGJ, MITOCHONDRIAL"/>
    <property type="match status" value="1"/>
</dbReference>
<dbReference type="GO" id="GO:0004042">
    <property type="term" value="F:L-glutamate N-acetyltransferase activity"/>
    <property type="evidence" value="ECO:0007669"/>
    <property type="project" value="UniProtKB-UniRule"/>
</dbReference>
<comment type="pathway">
    <text evidence="8">Amino-acid biosynthesis; L-arginine biosynthesis; N(2)-acetyl-L-ornithine from L-glutamate: step 1/4.</text>
</comment>
<keyword evidence="6 8" id="KW-0068">Autocatalytic cleavage</keyword>
<accession>E2Q5Q4</accession>
<evidence type="ECO:0000313" key="10">
    <source>
        <dbReference type="Proteomes" id="UP000002357"/>
    </source>
</evidence>
<evidence type="ECO:0000256" key="4">
    <source>
        <dbReference type="ARBA" id="ARBA00022490"/>
    </source>
</evidence>
<comment type="function">
    <text evidence="8">Catalyzes two activities which are involved in the cyclic version of arginine biosynthesis: the synthesis of N-acetylglutamate from glutamate and acetyl-CoA as the acetyl donor, and of ornithine by transacetylation between N(2)-acetylornithine and glutamate.</text>
</comment>
<dbReference type="PANTHER" id="PTHR23100">
    <property type="entry name" value="ARGININE BIOSYNTHESIS BIFUNCTIONAL PROTEIN ARGJ"/>
    <property type="match status" value="1"/>
</dbReference>
<dbReference type="UniPathway" id="UPA00068">
    <property type="reaction ID" value="UER00106"/>
</dbReference>
<dbReference type="FunFam" id="3.10.20.340:FF:000003">
    <property type="entry name" value="Arginine biosynthesis bifunctional protein ArgJ"/>
    <property type="match status" value="1"/>
</dbReference>
<gene>
    <name evidence="9" type="primary">oat2</name>
    <name evidence="8 9" type="synonym">argJ</name>
    <name evidence="9" type="ORF">SCLAV_4193</name>
</gene>
<dbReference type="Gene3D" id="3.10.20.340">
    <property type="entry name" value="ArgJ beta chain, C-terminal domain"/>
    <property type="match status" value="1"/>
</dbReference>
<dbReference type="HAMAP" id="MF_01106">
    <property type="entry name" value="ArgJ"/>
    <property type="match status" value="1"/>
</dbReference>
<proteinExistence type="inferred from homology"/>
<feature type="site" description="Involved in the stabilization of negative charge on the oxyanion by the formation of the oxyanion hole" evidence="8">
    <location>
        <position position="117"/>
    </location>
</feature>
<sequence>MTGDADMSDSTPKTPRGFVVHTAPVGLADDGRDDFTVLASTAPATVSAVFTRSRFAGPSVVLCREAVADGQARGVVVLARNANVATGLEGEENAREVREAVARALGLPEGEMLIASTGVIGRQYPMESIREHLKTLEWPAGEGGFDRAARAIMTTDTRPKEVRVSVGGATLVGIAKGVGMLEPDMATLLTFFATDARLDPAEQDRLFRRVMDRTFNAVSIDTDTSTSDTAVLFANGLAGEVDAGEFEEALHTAALALVKDIASDGEGAAKLIEVQVTGARDDAQAKRVGKTVVNSPLVKTAVHGCDPNWGRVAMAIGKCSDDTDIDQERVTIRFGEVEVYPPKARGDQADDALRAAVAEHLRGDEVVIGIDLAIADGAFTVYGCDLTEGYVRLNSEYTT</sequence>
<evidence type="ECO:0000313" key="9">
    <source>
        <dbReference type="EMBL" id="EFG09268.1"/>
    </source>
</evidence>
<keyword evidence="8" id="KW-0511">Multifunctional enzyme</keyword>
<dbReference type="EC" id="2.3.1.1" evidence="8"/>
<dbReference type="GO" id="GO:0004358">
    <property type="term" value="F:L-glutamate N-acetyltransferase activity, acting on acetyl-L-ornithine as donor"/>
    <property type="evidence" value="ECO:0007669"/>
    <property type="project" value="UniProtKB-UniRule"/>
</dbReference>
<feature type="chain" id="PRO_5023566176" description="Arginine biosynthesis bifunctional protein ArgJ beta chain" evidence="8">
    <location>
        <begin position="187"/>
        <end position="399"/>
    </location>
</feature>
<dbReference type="CDD" id="cd02152">
    <property type="entry name" value="OAT"/>
    <property type="match status" value="1"/>
</dbReference>
<feature type="binding site" evidence="8">
    <location>
        <position position="154"/>
    </location>
    <ligand>
        <name>substrate</name>
    </ligand>
</feature>
<comment type="subcellular location">
    <subcellularLocation>
        <location evidence="1 8">Cytoplasm</location>
    </subcellularLocation>
</comment>
<dbReference type="GO" id="GO:0006592">
    <property type="term" value="P:ornithine biosynthetic process"/>
    <property type="evidence" value="ECO:0007669"/>
    <property type="project" value="TreeGrafter"/>
</dbReference>
<feature type="binding site" evidence="8">
    <location>
        <position position="399"/>
    </location>
    <ligand>
        <name>substrate</name>
    </ligand>
</feature>